<feature type="domain" description="Thiopeptide-type bacteriocin biosynthesis" evidence="1">
    <location>
        <begin position="58"/>
        <end position="314"/>
    </location>
</feature>
<evidence type="ECO:0000259" key="1">
    <source>
        <dbReference type="Pfam" id="PF14028"/>
    </source>
</evidence>
<accession>A0ABN1STT1</accession>
<reference evidence="2 3" key="1">
    <citation type="journal article" date="2019" name="Int. J. Syst. Evol. Microbiol.">
        <title>The Global Catalogue of Microorganisms (GCM) 10K type strain sequencing project: providing services to taxonomists for standard genome sequencing and annotation.</title>
        <authorList>
            <consortium name="The Broad Institute Genomics Platform"/>
            <consortium name="The Broad Institute Genome Sequencing Center for Infectious Disease"/>
            <person name="Wu L."/>
            <person name="Ma J."/>
        </authorList>
    </citation>
    <scope>NUCLEOTIDE SEQUENCE [LARGE SCALE GENOMIC DNA]</scope>
    <source>
        <strain evidence="2 3">JCM 11269</strain>
    </source>
</reference>
<dbReference type="RefSeq" id="WP_067388351.1">
    <property type="nucleotide sequence ID" value="NZ_BAAAHU010000003.1"/>
</dbReference>
<dbReference type="Pfam" id="PF14028">
    <property type="entry name" value="Lant_dehydr_C"/>
    <property type="match status" value="1"/>
</dbReference>
<dbReference type="InterPro" id="IPR023809">
    <property type="entry name" value="Thiopep_bacteriocin_synth_dom"/>
</dbReference>
<protein>
    <recommendedName>
        <fullName evidence="1">Thiopeptide-type bacteriocin biosynthesis domain-containing protein</fullName>
    </recommendedName>
</protein>
<gene>
    <name evidence="2" type="ORF">GCM10009564_05570</name>
</gene>
<dbReference type="EMBL" id="BAAAHU010000003">
    <property type="protein sequence ID" value="GAA1004187.1"/>
    <property type="molecule type" value="Genomic_DNA"/>
</dbReference>
<evidence type="ECO:0000313" key="3">
    <source>
        <dbReference type="Proteomes" id="UP001501072"/>
    </source>
</evidence>
<comment type="caution">
    <text evidence="2">The sequence shown here is derived from an EMBL/GenBank/DDBJ whole genome shotgun (WGS) entry which is preliminary data.</text>
</comment>
<organism evidence="2 3">
    <name type="scientific">Streptomyces thermogriseus</name>
    <dbReference type="NCBI Taxonomy" id="75292"/>
    <lineage>
        <taxon>Bacteria</taxon>
        <taxon>Bacillati</taxon>
        <taxon>Actinomycetota</taxon>
        <taxon>Actinomycetes</taxon>
        <taxon>Kitasatosporales</taxon>
        <taxon>Streptomycetaceae</taxon>
        <taxon>Streptomyces</taxon>
    </lineage>
</organism>
<evidence type="ECO:0000313" key="2">
    <source>
        <dbReference type="EMBL" id="GAA1004187.1"/>
    </source>
</evidence>
<sequence>MHSHDIAPTEEAVLSVLAGTPVDEAARQAGTSPVLLALAVERYRAAGRAALDQQPGTWYQVNIEFTDYTTAATAFGDCLLPVLSEKTIGLWWFIRKHPHWRLRIKPTPGTPTGEIATSIAQALDTAVSHGTVRRWRPTLYEPETIAFGGPDGMTTAHHLFHTDSRGVLTYHRAADAGTDGLPDAKTTSLLVLTLLLRAAGLEWGEQGNVWGQVEALRPLPPAVPPERATAMVLPMRTLLTRDAGPALTNGPLTPLRRWIVGMEHGGQELKDAAHDGRLTLGLRAVLARHVLFHWNRMGFNTRQQAIWARAAREAILGQ</sequence>
<dbReference type="Proteomes" id="UP001501072">
    <property type="component" value="Unassembled WGS sequence"/>
</dbReference>
<name>A0ABN1STT1_9ACTN</name>
<keyword evidence="3" id="KW-1185">Reference proteome</keyword>
<dbReference type="NCBIfam" id="TIGR03891">
    <property type="entry name" value="thiopep_ocin"/>
    <property type="match status" value="1"/>
</dbReference>
<proteinExistence type="predicted"/>